<keyword evidence="6" id="KW-1185">Reference proteome</keyword>
<dbReference type="PANTHER" id="PTHR13271:SF91">
    <property type="entry name" value="PROTEIN SET DOMAIN GROUP 40"/>
    <property type="match status" value="1"/>
</dbReference>
<keyword evidence="3" id="KW-0949">S-adenosyl-L-methionine</keyword>
<dbReference type="InterPro" id="IPR015353">
    <property type="entry name" value="Rubisco_LSMT_subst-bd"/>
</dbReference>
<keyword evidence="1 5" id="KW-0489">Methyltransferase</keyword>
<dbReference type="InterPro" id="IPR036464">
    <property type="entry name" value="Rubisco_LSMT_subst-bd_sf"/>
</dbReference>
<dbReference type="AlphaFoldDB" id="A0AAV3P5T2"/>
<dbReference type="Pfam" id="PF09273">
    <property type="entry name" value="Rubis-subs-bind"/>
    <property type="match status" value="1"/>
</dbReference>
<proteinExistence type="predicted"/>
<dbReference type="GO" id="GO:0032259">
    <property type="term" value="P:methylation"/>
    <property type="evidence" value="ECO:0007669"/>
    <property type="project" value="UniProtKB-KW"/>
</dbReference>
<evidence type="ECO:0000256" key="1">
    <source>
        <dbReference type="ARBA" id="ARBA00022603"/>
    </source>
</evidence>
<organism evidence="5 6">
    <name type="scientific">Lithospermum erythrorhizon</name>
    <name type="common">Purple gromwell</name>
    <name type="synonym">Lithospermum officinale var. erythrorhizon</name>
    <dbReference type="NCBI Taxonomy" id="34254"/>
    <lineage>
        <taxon>Eukaryota</taxon>
        <taxon>Viridiplantae</taxon>
        <taxon>Streptophyta</taxon>
        <taxon>Embryophyta</taxon>
        <taxon>Tracheophyta</taxon>
        <taxon>Spermatophyta</taxon>
        <taxon>Magnoliopsida</taxon>
        <taxon>eudicotyledons</taxon>
        <taxon>Gunneridae</taxon>
        <taxon>Pentapetalae</taxon>
        <taxon>asterids</taxon>
        <taxon>lamiids</taxon>
        <taxon>Boraginales</taxon>
        <taxon>Boraginaceae</taxon>
        <taxon>Boraginoideae</taxon>
        <taxon>Lithospermeae</taxon>
        <taxon>Lithospermum</taxon>
    </lineage>
</organism>
<keyword evidence="2" id="KW-0808">Transferase</keyword>
<dbReference type="SUPFAM" id="SSF81822">
    <property type="entry name" value="RuBisCo LSMT C-terminal, substrate-binding domain"/>
    <property type="match status" value="1"/>
</dbReference>
<evidence type="ECO:0000256" key="3">
    <source>
        <dbReference type="ARBA" id="ARBA00022691"/>
    </source>
</evidence>
<sequence>MPMQMGTIGDSKRSLELGTVLLSYGTYTNLELLEHYGFLLNEYSNEKAFIVLEPDMYSLCSWPGDSLYICQNGKPSFALLSSLRLWATAPNQRRSSGHLACSGNLLSTDNEITVMKWLVKTCQGLLDALPTSVEQDELLGKLIKSAEDFPVNFEEQSSFIVELLSSLETNGIMDIIVGKRIKSISRFQFALKVKPDYDCTVLANG</sequence>
<accession>A0AAV3P5T2</accession>
<dbReference type="InterPro" id="IPR050600">
    <property type="entry name" value="SETD3_SETD6_MTase"/>
</dbReference>
<feature type="domain" description="Rubisco LSMT substrate-binding" evidence="4">
    <location>
        <begin position="74"/>
        <end position="139"/>
    </location>
</feature>
<evidence type="ECO:0000313" key="5">
    <source>
        <dbReference type="EMBL" id="GAA0146965.1"/>
    </source>
</evidence>
<dbReference type="GO" id="GO:0016279">
    <property type="term" value="F:protein-lysine N-methyltransferase activity"/>
    <property type="evidence" value="ECO:0007669"/>
    <property type="project" value="TreeGrafter"/>
</dbReference>
<evidence type="ECO:0000313" key="6">
    <source>
        <dbReference type="Proteomes" id="UP001454036"/>
    </source>
</evidence>
<dbReference type="PANTHER" id="PTHR13271">
    <property type="entry name" value="UNCHARACTERIZED PUTATIVE METHYLTRANSFERASE"/>
    <property type="match status" value="1"/>
</dbReference>
<dbReference type="Proteomes" id="UP001454036">
    <property type="component" value="Unassembled WGS sequence"/>
</dbReference>
<dbReference type="Gene3D" id="3.90.1420.10">
    <property type="entry name" value="Rubisco LSMT, substrate-binding domain"/>
    <property type="match status" value="1"/>
</dbReference>
<reference evidence="5 6" key="1">
    <citation type="submission" date="2024-01" db="EMBL/GenBank/DDBJ databases">
        <title>The complete chloroplast genome sequence of Lithospermum erythrorhizon: insights into the phylogenetic relationship among Boraginaceae species and the maternal lineages of purple gromwells.</title>
        <authorList>
            <person name="Okada T."/>
            <person name="Watanabe K."/>
        </authorList>
    </citation>
    <scope>NUCLEOTIDE SEQUENCE [LARGE SCALE GENOMIC DNA]</scope>
</reference>
<gene>
    <name evidence="5" type="ORF">LIER_06781</name>
</gene>
<protein>
    <submittedName>
        <fullName evidence="5">Methyltransferase</fullName>
    </submittedName>
</protein>
<dbReference type="EMBL" id="BAABME010001009">
    <property type="protein sequence ID" value="GAA0146965.1"/>
    <property type="molecule type" value="Genomic_DNA"/>
</dbReference>
<name>A0AAV3P5T2_LITER</name>
<evidence type="ECO:0000259" key="4">
    <source>
        <dbReference type="Pfam" id="PF09273"/>
    </source>
</evidence>
<comment type="caution">
    <text evidence="5">The sequence shown here is derived from an EMBL/GenBank/DDBJ whole genome shotgun (WGS) entry which is preliminary data.</text>
</comment>
<evidence type="ECO:0000256" key="2">
    <source>
        <dbReference type="ARBA" id="ARBA00022679"/>
    </source>
</evidence>